<dbReference type="GO" id="GO:0016616">
    <property type="term" value="F:oxidoreductase activity, acting on the CH-OH group of donors, NAD or NADP as acceptor"/>
    <property type="evidence" value="ECO:0007669"/>
    <property type="project" value="TreeGrafter"/>
</dbReference>
<dbReference type="FunFam" id="3.40.50.720:FF:000084">
    <property type="entry name" value="Short-chain dehydrogenase reductase"/>
    <property type="match status" value="1"/>
</dbReference>
<dbReference type="PRINTS" id="PR00080">
    <property type="entry name" value="SDRFAMILY"/>
</dbReference>
<dbReference type="PRINTS" id="PR00081">
    <property type="entry name" value="GDHRDH"/>
</dbReference>
<dbReference type="GO" id="GO:0048038">
    <property type="term" value="F:quinone binding"/>
    <property type="evidence" value="ECO:0007669"/>
    <property type="project" value="TreeGrafter"/>
</dbReference>
<organism evidence="2 3">
    <name type="scientific">Achromobacter spanius</name>
    <dbReference type="NCBI Taxonomy" id="217203"/>
    <lineage>
        <taxon>Bacteria</taxon>
        <taxon>Pseudomonadati</taxon>
        <taxon>Pseudomonadota</taxon>
        <taxon>Betaproteobacteria</taxon>
        <taxon>Burkholderiales</taxon>
        <taxon>Alcaligenaceae</taxon>
        <taxon>Achromobacter</taxon>
    </lineage>
</organism>
<dbReference type="SUPFAM" id="SSF51735">
    <property type="entry name" value="NAD(P)-binding Rossmann-fold domains"/>
    <property type="match status" value="1"/>
</dbReference>
<dbReference type="OrthoDB" id="9178657at2"/>
<dbReference type="PANTHER" id="PTHR42760">
    <property type="entry name" value="SHORT-CHAIN DEHYDROGENASES/REDUCTASES FAMILY MEMBER"/>
    <property type="match status" value="1"/>
</dbReference>
<accession>A0A2S5GLI2</accession>
<dbReference type="InterPro" id="IPR002347">
    <property type="entry name" value="SDR_fam"/>
</dbReference>
<dbReference type="NCBIfam" id="NF005559">
    <property type="entry name" value="PRK07231.1"/>
    <property type="match status" value="1"/>
</dbReference>
<dbReference type="EMBL" id="PREU01000012">
    <property type="protein sequence ID" value="PPA73920.1"/>
    <property type="molecule type" value="Genomic_DNA"/>
</dbReference>
<evidence type="ECO:0000313" key="2">
    <source>
        <dbReference type="EMBL" id="PPA73920.1"/>
    </source>
</evidence>
<evidence type="ECO:0000256" key="1">
    <source>
        <dbReference type="ARBA" id="ARBA00006484"/>
    </source>
</evidence>
<dbReference type="RefSeq" id="WP_104145066.1">
    <property type="nucleotide sequence ID" value="NZ_PREU01000012.1"/>
</dbReference>
<comment type="caution">
    <text evidence="2">The sequence shown here is derived from an EMBL/GenBank/DDBJ whole genome shotgun (WGS) entry which is preliminary data.</text>
</comment>
<comment type="similarity">
    <text evidence="1">Belongs to the short-chain dehydrogenases/reductases (SDR) family.</text>
</comment>
<sequence length="264" mass="27788">MRLASKVALVAGAGTLRNSFSAADQVGNGAACAIRFAREGAAVICTDRSLAAAQETARQIRSEGGVAEAIELDVTDSAQIARVAQDVASRFGGIDILHNNVGIEIQGDLLAVQDDEWDRVMTVNVRGSMAMARAFLPQMKARGGGAIINVSSTASLKWSPMQFLSYSTAKAAVNHMTRVIARQYAADQVRCNCIIPGMIRTPHADALYASSEAAQEGHKARDARCPMGRQGSPWDIANAALFLASDESAYVTGCLMVVDGGASL</sequence>
<dbReference type="Pfam" id="PF13561">
    <property type="entry name" value="adh_short_C2"/>
    <property type="match status" value="1"/>
</dbReference>
<dbReference type="Gene3D" id="3.40.50.720">
    <property type="entry name" value="NAD(P)-binding Rossmann-like Domain"/>
    <property type="match status" value="1"/>
</dbReference>
<dbReference type="CDD" id="cd05233">
    <property type="entry name" value="SDR_c"/>
    <property type="match status" value="1"/>
</dbReference>
<dbReference type="GO" id="GO:0006633">
    <property type="term" value="P:fatty acid biosynthetic process"/>
    <property type="evidence" value="ECO:0007669"/>
    <property type="project" value="TreeGrafter"/>
</dbReference>
<protein>
    <submittedName>
        <fullName evidence="2">3-oxoacyl-ACP reductase</fullName>
    </submittedName>
</protein>
<evidence type="ECO:0000313" key="3">
    <source>
        <dbReference type="Proteomes" id="UP000239990"/>
    </source>
</evidence>
<dbReference type="PANTHER" id="PTHR42760:SF122">
    <property type="entry name" value="NAD(P)-BINDING PROTEIN"/>
    <property type="match status" value="1"/>
</dbReference>
<reference evidence="2 3" key="1">
    <citation type="submission" date="2018-02" db="EMBL/GenBank/DDBJ databases">
        <title>Draft Genome of Achromobacter spanius stain 6.</title>
        <authorList>
            <person name="Gunasekera T.S."/>
            <person name="Radwan O."/>
            <person name="Ruiz O.N."/>
        </authorList>
    </citation>
    <scope>NUCLEOTIDE SEQUENCE [LARGE SCALE GENOMIC DNA]</scope>
    <source>
        <strain evidence="2 3">6</strain>
    </source>
</reference>
<dbReference type="Proteomes" id="UP000239990">
    <property type="component" value="Unassembled WGS sequence"/>
</dbReference>
<dbReference type="InterPro" id="IPR036291">
    <property type="entry name" value="NAD(P)-bd_dom_sf"/>
</dbReference>
<dbReference type="AlphaFoldDB" id="A0A2S5GLI2"/>
<proteinExistence type="inferred from homology"/>
<gene>
    <name evidence="2" type="ORF">C4E15_23195</name>
</gene>
<name>A0A2S5GLI2_9BURK</name>